<evidence type="ECO:0000313" key="3">
    <source>
        <dbReference type="Proteomes" id="UP000803884"/>
    </source>
</evidence>
<evidence type="ECO:0000313" key="2">
    <source>
        <dbReference type="EMBL" id="KAL1583055.1"/>
    </source>
</evidence>
<feature type="region of interest" description="Disordered" evidence="1">
    <location>
        <begin position="1"/>
        <end position="79"/>
    </location>
</feature>
<evidence type="ECO:0000256" key="1">
    <source>
        <dbReference type="SAM" id="MobiDB-lite"/>
    </source>
</evidence>
<comment type="caution">
    <text evidence="2">The sequence shown here is derived from an EMBL/GenBank/DDBJ whole genome shotgun (WGS) entry which is preliminary data.</text>
</comment>
<reference evidence="2 3" key="1">
    <citation type="journal article" date="2020" name="Microbiol. Resour. Announc.">
        <title>Draft Genome Sequence of a Cladosporium Species Isolated from the Mesophotic Ascidian Didemnum maculosum.</title>
        <authorList>
            <person name="Gioti A."/>
            <person name="Siaperas R."/>
            <person name="Nikolaivits E."/>
            <person name="Le Goff G."/>
            <person name="Ouazzani J."/>
            <person name="Kotoulas G."/>
            <person name="Topakas E."/>
        </authorList>
    </citation>
    <scope>NUCLEOTIDE SEQUENCE [LARGE SCALE GENOMIC DNA]</scope>
    <source>
        <strain evidence="2 3">TM138-S3</strain>
    </source>
</reference>
<protein>
    <submittedName>
        <fullName evidence="2">Uncharacterized protein</fullName>
    </submittedName>
</protein>
<proteinExistence type="predicted"/>
<dbReference type="RefSeq" id="XP_069226162.1">
    <property type="nucleotide sequence ID" value="XM_069377066.1"/>
</dbReference>
<dbReference type="AlphaFoldDB" id="A0AB34KHL9"/>
<dbReference type="Proteomes" id="UP000803884">
    <property type="component" value="Unassembled WGS sequence"/>
</dbReference>
<gene>
    <name evidence="2" type="ORF">WHR41_08462</name>
</gene>
<name>A0AB34KHL9_9PEZI</name>
<feature type="compositionally biased region" description="Basic and acidic residues" evidence="1">
    <location>
        <begin position="55"/>
        <end position="66"/>
    </location>
</feature>
<dbReference type="GeneID" id="96009904"/>
<dbReference type="EMBL" id="JAAQHG020000040">
    <property type="protein sequence ID" value="KAL1583055.1"/>
    <property type="molecule type" value="Genomic_DNA"/>
</dbReference>
<feature type="compositionally biased region" description="Polar residues" evidence="1">
    <location>
        <begin position="1"/>
        <end position="14"/>
    </location>
</feature>
<accession>A0AB34KHL9</accession>
<sequence>MSDIPENTSTIPKQEQNDAKDVAGREGKGMGMADKLAGAVKDPVNQVLGGNNQKAKGEDNQNDSKGDALPGSEVPGRNY</sequence>
<feature type="compositionally biased region" description="Basic and acidic residues" evidence="1">
    <location>
        <begin position="15"/>
        <end position="28"/>
    </location>
</feature>
<organism evidence="2 3">
    <name type="scientific">Cladosporium halotolerans</name>
    <dbReference type="NCBI Taxonomy" id="1052096"/>
    <lineage>
        <taxon>Eukaryota</taxon>
        <taxon>Fungi</taxon>
        <taxon>Dikarya</taxon>
        <taxon>Ascomycota</taxon>
        <taxon>Pezizomycotina</taxon>
        <taxon>Dothideomycetes</taxon>
        <taxon>Dothideomycetidae</taxon>
        <taxon>Cladosporiales</taxon>
        <taxon>Cladosporiaceae</taxon>
        <taxon>Cladosporium</taxon>
    </lineage>
</organism>
<keyword evidence="3" id="KW-1185">Reference proteome</keyword>